<protein>
    <submittedName>
        <fullName evidence="2">Uncharacterized protein</fullName>
    </submittedName>
</protein>
<name>A0A2N9ECV2_FAGSY</name>
<feature type="region of interest" description="Disordered" evidence="1">
    <location>
        <begin position="167"/>
        <end position="186"/>
    </location>
</feature>
<proteinExistence type="predicted"/>
<dbReference type="EMBL" id="OIVN01000236">
    <property type="protein sequence ID" value="SPC76806.1"/>
    <property type="molecule type" value="Genomic_DNA"/>
</dbReference>
<organism evidence="2">
    <name type="scientific">Fagus sylvatica</name>
    <name type="common">Beechnut</name>
    <dbReference type="NCBI Taxonomy" id="28930"/>
    <lineage>
        <taxon>Eukaryota</taxon>
        <taxon>Viridiplantae</taxon>
        <taxon>Streptophyta</taxon>
        <taxon>Embryophyta</taxon>
        <taxon>Tracheophyta</taxon>
        <taxon>Spermatophyta</taxon>
        <taxon>Magnoliopsida</taxon>
        <taxon>eudicotyledons</taxon>
        <taxon>Gunneridae</taxon>
        <taxon>Pentapetalae</taxon>
        <taxon>rosids</taxon>
        <taxon>fabids</taxon>
        <taxon>Fagales</taxon>
        <taxon>Fagaceae</taxon>
        <taxon>Fagus</taxon>
    </lineage>
</organism>
<feature type="region of interest" description="Disordered" evidence="1">
    <location>
        <begin position="1"/>
        <end position="61"/>
    </location>
</feature>
<evidence type="ECO:0000256" key="1">
    <source>
        <dbReference type="SAM" id="MobiDB-lite"/>
    </source>
</evidence>
<feature type="region of interest" description="Disordered" evidence="1">
    <location>
        <begin position="83"/>
        <end position="121"/>
    </location>
</feature>
<gene>
    <name evidence="2" type="ORF">FSB_LOCUS4688</name>
</gene>
<sequence>MEEDEDRILLNSLGIASANPEDIERDVIAEATRNDENDGEAGGSTEEEPLEKSESIDPSSANEAKLYHKLRAVEFEIDAVASTVEPVRNVASDGNDSGELGNKEDGDQGSPNDLNLQHALAADRLKSLKKTKAQLEDELSDLRNENSSKGVAHAKVLLRDLVKEEPRRKRKLKEVQKSVKSKEKKQKIVSFEEDTGFDAILDAASAGFVETERDELIRKGVLTPFHKLKGFERRLQQPGQSNRHNVLEKEDKSNDLIAASVARAIRSMSEAAHARPTTKLLDPEALPKLDAPTRPFQRLKTPLKFPQSPEREVLSGSLVLVLAENQYVGVGFTFSK</sequence>
<reference evidence="2" key="1">
    <citation type="submission" date="2018-02" db="EMBL/GenBank/DDBJ databases">
        <authorList>
            <person name="Cohen D.B."/>
            <person name="Kent A.D."/>
        </authorList>
    </citation>
    <scope>NUCLEOTIDE SEQUENCE</scope>
</reference>
<feature type="compositionally biased region" description="Basic and acidic residues" evidence="1">
    <location>
        <begin position="167"/>
        <end position="181"/>
    </location>
</feature>
<feature type="compositionally biased region" description="Basic and acidic residues" evidence="1">
    <location>
        <begin position="25"/>
        <end position="36"/>
    </location>
</feature>
<dbReference type="AlphaFoldDB" id="A0A2N9ECV2"/>
<accession>A0A2N9ECV2</accession>
<evidence type="ECO:0000313" key="2">
    <source>
        <dbReference type="EMBL" id="SPC76806.1"/>
    </source>
</evidence>